<protein>
    <submittedName>
        <fullName evidence="4">Secreted protein</fullName>
    </submittedName>
</protein>
<dbReference type="Pfam" id="PF24490">
    <property type="entry name" value="DUF7585"/>
    <property type="match status" value="1"/>
</dbReference>
<dbReference type="Proteomes" id="UP000035680">
    <property type="component" value="Unassembled WGS sequence"/>
</dbReference>
<keyword evidence="1" id="KW-0732">Signal</keyword>
<evidence type="ECO:0000313" key="4">
    <source>
        <dbReference type="WBParaSite" id="SVE_1828300.1"/>
    </source>
</evidence>
<accession>A0A0K0G0P7</accession>
<keyword evidence="3" id="KW-1185">Reference proteome</keyword>
<proteinExistence type="predicted"/>
<name>A0A0K0G0P7_STRVS</name>
<dbReference type="WBParaSite" id="SVE_1828300.1">
    <property type="protein sequence ID" value="SVE_1828300.1"/>
    <property type="gene ID" value="SVE_1828300"/>
</dbReference>
<evidence type="ECO:0000259" key="2">
    <source>
        <dbReference type="Pfam" id="PF24490"/>
    </source>
</evidence>
<reference evidence="3" key="1">
    <citation type="submission" date="2014-07" db="EMBL/GenBank/DDBJ databases">
        <authorList>
            <person name="Martin A.A"/>
            <person name="De Silva N."/>
        </authorList>
    </citation>
    <scope>NUCLEOTIDE SEQUENCE</scope>
</reference>
<feature type="signal peptide" evidence="1">
    <location>
        <begin position="1"/>
        <end position="23"/>
    </location>
</feature>
<evidence type="ECO:0000256" key="1">
    <source>
        <dbReference type="SAM" id="SignalP"/>
    </source>
</evidence>
<organism evidence="3 4">
    <name type="scientific">Strongyloides venezuelensis</name>
    <name type="common">Threadworm</name>
    <dbReference type="NCBI Taxonomy" id="75913"/>
    <lineage>
        <taxon>Eukaryota</taxon>
        <taxon>Metazoa</taxon>
        <taxon>Ecdysozoa</taxon>
        <taxon>Nematoda</taxon>
        <taxon>Chromadorea</taxon>
        <taxon>Rhabditida</taxon>
        <taxon>Tylenchina</taxon>
        <taxon>Panagrolaimomorpha</taxon>
        <taxon>Strongyloidoidea</taxon>
        <taxon>Strongyloididae</taxon>
        <taxon>Strongyloides</taxon>
    </lineage>
</organism>
<feature type="domain" description="DUF7585" evidence="2">
    <location>
        <begin position="30"/>
        <end position="199"/>
    </location>
</feature>
<dbReference type="AlphaFoldDB" id="A0A0K0G0P7"/>
<dbReference type="InterPro" id="IPR056007">
    <property type="entry name" value="DUF7585"/>
</dbReference>
<feature type="chain" id="PRO_5005330360" evidence="1">
    <location>
        <begin position="24"/>
        <end position="199"/>
    </location>
</feature>
<sequence length="199" mass="23272">MFLKLYWLGAALALIQFLIQLQGVHHWMFVPDISEGFINTTFPSDLNTGTTSDVVLVKYPYRKYKHINQDGAFYLEDKLDEKRIEEIIYQSRALIWTISMRNSFNQVQHNCRKLHSLFVDSNDTYKYWIYNVHWNDSVIDQIPTDLMHMSTALPSPSTSCDMEPANIIIISREKEKSIAEKISGTKIKSPYVNQMAYFF</sequence>
<evidence type="ECO:0000313" key="3">
    <source>
        <dbReference type="Proteomes" id="UP000035680"/>
    </source>
</evidence>
<reference evidence="4" key="2">
    <citation type="submission" date="2015-08" db="UniProtKB">
        <authorList>
            <consortium name="WormBaseParasite"/>
        </authorList>
    </citation>
    <scope>IDENTIFICATION</scope>
</reference>